<dbReference type="Gene3D" id="3.10.620.30">
    <property type="match status" value="1"/>
</dbReference>
<dbReference type="InterPro" id="IPR024618">
    <property type="entry name" value="DUF3857"/>
</dbReference>
<feature type="signal peptide" evidence="1">
    <location>
        <begin position="1"/>
        <end position="23"/>
    </location>
</feature>
<dbReference type="OrthoDB" id="98874at2"/>
<dbReference type="Gene3D" id="2.60.120.1130">
    <property type="match status" value="1"/>
</dbReference>
<gene>
    <name evidence="4" type="ORF">SAMN00777080_2635</name>
</gene>
<evidence type="ECO:0000313" key="5">
    <source>
        <dbReference type="Proteomes" id="UP000192333"/>
    </source>
</evidence>
<protein>
    <submittedName>
        <fullName evidence="4">Transglutaminase-like superfamily protein</fullName>
    </submittedName>
</protein>
<dbReference type="Proteomes" id="UP000192333">
    <property type="component" value="Chromosome I"/>
</dbReference>
<dbReference type="AlphaFoldDB" id="A0A1W2H4Z1"/>
<dbReference type="EMBL" id="LT838813">
    <property type="protein sequence ID" value="SMD44020.1"/>
    <property type="molecule type" value="Genomic_DNA"/>
</dbReference>
<dbReference type="SUPFAM" id="SSF54001">
    <property type="entry name" value="Cysteine proteinases"/>
    <property type="match status" value="1"/>
</dbReference>
<accession>A0A1W2H4Z1</accession>
<dbReference type="InterPro" id="IPR038765">
    <property type="entry name" value="Papain-like_cys_pep_sf"/>
</dbReference>
<keyword evidence="1" id="KW-0732">Signal</keyword>
<proteinExistence type="predicted"/>
<dbReference type="RefSeq" id="WP_084120857.1">
    <property type="nucleotide sequence ID" value="NZ_LT838813.1"/>
</dbReference>
<dbReference type="InterPro" id="IPR002931">
    <property type="entry name" value="Transglutaminase-like"/>
</dbReference>
<dbReference type="Pfam" id="PF01841">
    <property type="entry name" value="Transglut_core"/>
    <property type="match status" value="1"/>
</dbReference>
<name>A0A1W2H4Z1_9BACT</name>
<organism evidence="4 5">
    <name type="scientific">Aquiflexum balticum DSM 16537</name>
    <dbReference type="NCBI Taxonomy" id="758820"/>
    <lineage>
        <taxon>Bacteria</taxon>
        <taxon>Pseudomonadati</taxon>
        <taxon>Bacteroidota</taxon>
        <taxon>Cytophagia</taxon>
        <taxon>Cytophagales</taxon>
        <taxon>Cyclobacteriaceae</taxon>
        <taxon>Aquiflexum</taxon>
    </lineage>
</organism>
<evidence type="ECO:0000259" key="2">
    <source>
        <dbReference type="Pfam" id="PF01841"/>
    </source>
</evidence>
<evidence type="ECO:0000256" key="1">
    <source>
        <dbReference type="SAM" id="SignalP"/>
    </source>
</evidence>
<feature type="chain" id="PRO_5012416102" evidence="1">
    <location>
        <begin position="24"/>
        <end position="677"/>
    </location>
</feature>
<reference evidence="5" key="1">
    <citation type="submission" date="2017-04" db="EMBL/GenBank/DDBJ databases">
        <authorList>
            <person name="Varghese N."/>
            <person name="Submissions S."/>
        </authorList>
    </citation>
    <scope>NUCLEOTIDE SEQUENCE [LARGE SCALE GENOMIC DNA]</scope>
    <source>
        <strain evidence="5">DSM 16537</strain>
    </source>
</reference>
<feature type="domain" description="DUF3857" evidence="3">
    <location>
        <begin position="74"/>
        <end position="206"/>
    </location>
</feature>
<dbReference type="Pfam" id="PF12969">
    <property type="entry name" value="DUF3857"/>
    <property type="match status" value="1"/>
</dbReference>
<feature type="domain" description="Transglutaminase-like" evidence="2">
    <location>
        <begin position="322"/>
        <end position="400"/>
    </location>
</feature>
<dbReference type="STRING" id="758820.SAMN00777080_2635"/>
<keyword evidence="5" id="KW-1185">Reference proteome</keyword>
<evidence type="ECO:0000313" key="4">
    <source>
        <dbReference type="EMBL" id="SMD44020.1"/>
    </source>
</evidence>
<sequence>MKYFSPFYLFFGALICLCTTSYADIDRIKFGKVPDDAVLMKVYENDLSADAVVLSHIGFTKIIFQTTVGFQINYQIHKVVKIITKDGVSQSDLQIPYYNISGRTDQVGSIKGFVYNEVNGKIVKEKIEKVHVFDEAITKTYKMKKISPPNVTEGSVIEIYYEISSDLFSMIREWEFQSQIPTMWSEFTFEYPEYFLFNQANQGYVPYTINDKKFGKGTANWSDIERTKSGYSVTTTQSTNSVSYSTNIFHWAIENAPAMKQEPYIDNPMSYATKVEFQLESIQFPNSQRQIITGTWDEMSKELLNDEDFGRHLTKSKFAADIVTELIKDGKTDLEKTNIIMNHLGDNVKWDGRRGIYPSKALEKVYKEGKGSYAEINLLLTLFLREAGIEAHPIVSSTRDLGFLNPSNPVMYKLNCVTSLVKLEDKEVVLDATDPALPIGFLPINTINMRGWAILPNGSKWVDLVNSSVNVESAIFISKIVDESVLLNVQRNNQGYKSAITKSKIISEGNEKHRQSFQDEFKDWELLSLTLENVESKESPITEKFELKGTGGIIFSGDLIYFNPFENMFLSENPFKLDSRVFPIDFIYPQKRQVVFGIEIPEGYVIDEMPKSLINHFADKGIVYSFRIASQGDQKIQIMISYQVNETMYKPSQYKDLREFFDLISQKQKESIVLKKI</sequence>
<dbReference type="Gene3D" id="2.60.40.3140">
    <property type="match status" value="1"/>
</dbReference>
<evidence type="ECO:0000259" key="3">
    <source>
        <dbReference type="Pfam" id="PF12969"/>
    </source>
</evidence>